<evidence type="ECO:0000256" key="8">
    <source>
        <dbReference type="SAM" id="Phobius"/>
    </source>
</evidence>
<gene>
    <name evidence="10" type="ORF">FHR34_000484</name>
</gene>
<evidence type="ECO:0000256" key="7">
    <source>
        <dbReference type="ARBA" id="ARBA00023136"/>
    </source>
</evidence>
<evidence type="ECO:0000256" key="2">
    <source>
        <dbReference type="ARBA" id="ARBA00022475"/>
    </source>
</evidence>
<evidence type="ECO:0000313" key="10">
    <source>
        <dbReference type="EMBL" id="MBB4921491.1"/>
    </source>
</evidence>
<sequence length="523" mass="55785">MTVTTVAKGADRAVGDAAASLLGRFAASRQWVAARSRIPLFGLLMLQAALSWRLDNSAFQDESLYLYAGHRELAQLLHHTPTFDNYSAYFSGAPFLYPVLGALADHVAGLAGARALSLLFMLATTGLLHALTRRLFGRPAALLAAAVFAVTGPTLFLGHLATYDAMALFLLALAAWAAVRTAALPALTAALVAPPLVLAAFTKYAALLYLPTVLALVVLAAVPGRGWWRGLLRGALVLAAAAGCGYGVIALAGRSFVAGVRSTTTARQSGTDPTGLLVRHSVEYGGAVFLLAIAGAVLLVRHRPAGAAGRPGRFALGLLLTGTALLAPAYQIHLHTLTSLHKHVGYGLFFAAPMAGYALSRLLGSRLHDPRRLGLALASCLLVAGLGIQQSAQLFRQWPDATGLVQALRTQVRPITGRYLAEESEVPRYYLRDLVQPYQWSGTYFFDYTDKKGRHYTGVPAYKAAIADRYFDLIVLRYGPTAALDRQIDGDLTAGHGYQLIAKVRADSGYGSGTWFVWRADGT</sequence>
<evidence type="ECO:0000256" key="3">
    <source>
        <dbReference type="ARBA" id="ARBA00022676"/>
    </source>
</evidence>
<dbReference type="AlphaFoldDB" id="A0A7W7QYI1"/>
<feature type="domain" description="Glycosyltransferase RgtA/B/C/D-like" evidence="9">
    <location>
        <begin position="111"/>
        <end position="230"/>
    </location>
</feature>
<accession>A0A7W7QYI1</accession>
<keyword evidence="11" id="KW-1185">Reference proteome</keyword>
<feature type="transmembrane region" description="Helical" evidence="8">
    <location>
        <begin position="116"/>
        <end position="136"/>
    </location>
</feature>
<keyword evidence="5 8" id="KW-0812">Transmembrane</keyword>
<dbReference type="Proteomes" id="UP000540506">
    <property type="component" value="Unassembled WGS sequence"/>
</dbReference>
<feature type="transmembrane region" description="Helical" evidence="8">
    <location>
        <begin position="344"/>
        <end position="363"/>
    </location>
</feature>
<keyword evidence="2" id="KW-1003">Cell membrane</keyword>
<feature type="transmembrane region" description="Helical" evidence="8">
    <location>
        <begin position="284"/>
        <end position="302"/>
    </location>
</feature>
<dbReference type="PANTHER" id="PTHR33908">
    <property type="entry name" value="MANNOSYLTRANSFERASE YKCB-RELATED"/>
    <property type="match status" value="1"/>
</dbReference>
<protein>
    <submittedName>
        <fullName evidence="10">4-amino-4-deoxy-L-arabinose transferase-like glycosyltransferase</fullName>
    </submittedName>
</protein>
<evidence type="ECO:0000256" key="1">
    <source>
        <dbReference type="ARBA" id="ARBA00004651"/>
    </source>
</evidence>
<dbReference type="PANTHER" id="PTHR33908:SF11">
    <property type="entry name" value="MEMBRANE PROTEIN"/>
    <property type="match status" value="1"/>
</dbReference>
<dbReference type="GO" id="GO:0009103">
    <property type="term" value="P:lipopolysaccharide biosynthetic process"/>
    <property type="evidence" value="ECO:0007669"/>
    <property type="project" value="UniProtKB-ARBA"/>
</dbReference>
<keyword evidence="4 10" id="KW-0808">Transferase</keyword>
<dbReference type="Pfam" id="PF13231">
    <property type="entry name" value="PMT_2"/>
    <property type="match status" value="1"/>
</dbReference>
<evidence type="ECO:0000256" key="4">
    <source>
        <dbReference type="ARBA" id="ARBA00022679"/>
    </source>
</evidence>
<dbReference type="RefSeq" id="WP_184933816.1">
    <property type="nucleotide sequence ID" value="NZ_JACHJV010000001.1"/>
</dbReference>
<feature type="transmembrane region" description="Helical" evidence="8">
    <location>
        <begin position="234"/>
        <end position="253"/>
    </location>
</feature>
<feature type="transmembrane region" description="Helical" evidence="8">
    <location>
        <begin position="314"/>
        <end position="332"/>
    </location>
</feature>
<evidence type="ECO:0000256" key="5">
    <source>
        <dbReference type="ARBA" id="ARBA00022692"/>
    </source>
</evidence>
<feature type="transmembrane region" description="Helical" evidence="8">
    <location>
        <begin position="168"/>
        <end position="192"/>
    </location>
</feature>
<name>A0A7W7QYI1_KITKI</name>
<evidence type="ECO:0000259" key="9">
    <source>
        <dbReference type="Pfam" id="PF13231"/>
    </source>
</evidence>
<feature type="transmembrane region" description="Helical" evidence="8">
    <location>
        <begin position="204"/>
        <end position="222"/>
    </location>
</feature>
<comment type="caution">
    <text evidence="10">The sequence shown here is derived from an EMBL/GenBank/DDBJ whole genome shotgun (WGS) entry which is preliminary data.</text>
</comment>
<dbReference type="EMBL" id="JACHJV010000001">
    <property type="protein sequence ID" value="MBB4921491.1"/>
    <property type="molecule type" value="Genomic_DNA"/>
</dbReference>
<feature type="transmembrane region" description="Helical" evidence="8">
    <location>
        <begin position="142"/>
        <end position="161"/>
    </location>
</feature>
<evidence type="ECO:0000256" key="6">
    <source>
        <dbReference type="ARBA" id="ARBA00022989"/>
    </source>
</evidence>
<reference evidence="10 11" key="1">
    <citation type="submission" date="2020-08" db="EMBL/GenBank/DDBJ databases">
        <title>Sequencing the genomes of 1000 actinobacteria strains.</title>
        <authorList>
            <person name="Klenk H.-P."/>
        </authorList>
    </citation>
    <scope>NUCLEOTIDE SEQUENCE [LARGE SCALE GENOMIC DNA]</scope>
    <source>
        <strain evidence="10 11">DSM 41654</strain>
    </source>
</reference>
<dbReference type="InterPro" id="IPR050297">
    <property type="entry name" value="LipidA_mod_glycosyltrf_83"/>
</dbReference>
<evidence type="ECO:0000313" key="11">
    <source>
        <dbReference type="Proteomes" id="UP000540506"/>
    </source>
</evidence>
<dbReference type="GO" id="GO:0016763">
    <property type="term" value="F:pentosyltransferase activity"/>
    <property type="evidence" value="ECO:0007669"/>
    <property type="project" value="TreeGrafter"/>
</dbReference>
<keyword evidence="7 8" id="KW-0472">Membrane</keyword>
<organism evidence="10 11">
    <name type="scientific">Kitasatospora kifunensis</name>
    <name type="common">Streptomyces kifunensis</name>
    <dbReference type="NCBI Taxonomy" id="58351"/>
    <lineage>
        <taxon>Bacteria</taxon>
        <taxon>Bacillati</taxon>
        <taxon>Actinomycetota</taxon>
        <taxon>Actinomycetes</taxon>
        <taxon>Kitasatosporales</taxon>
        <taxon>Streptomycetaceae</taxon>
        <taxon>Kitasatospora</taxon>
    </lineage>
</organism>
<proteinExistence type="predicted"/>
<keyword evidence="3" id="KW-0328">Glycosyltransferase</keyword>
<keyword evidence="6 8" id="KW-1133">Transmembrane helix</keyword>
<dbReference type="InterPro" id="IPR038731">
    <property type="entry name" value="RgtA/B/C-like"/>
</dbReference>
<comment type="subcellular location">
    <subcellularLocation>
        <location evidence="1">Cell membrane</location>
        <topology evidence="1">Multi-pass membrane protein</topology>
    </subcellularLocation>
</comment>
<dbReference type="GO" id="GO:0005886">
    <property type="term" value="C:plasma membrane"/>
    <property type="evidence" value="ECO:0007669"/>
    <property type="project" value="UniProtKB-SubCell"/>
</dbReference>